<gene>
    <name evidence="1" type="ORF">A2225_01860</name>
</gene>
<organism evidence="1 2">
    <name type="scientific">Candidatus Nomurabacteria bacterium RIFOXYA2_FULL_42_12</name>
    <dbReference type="NCBI Taxonomy" id="1801801"/>
    <lineage>
        <taxon>Bacteria</taxon>
        <taxon>Candidatus Nomuraibacteriota</taxon>
    </lineage>
</organism>
<accession>A0A1F6YLN4</accession>
<evidence type="ECO:0000313" key="1">
    <source>
        <dbReference type="EMBL" id="OGJ07262.1"/>
    </source>
</evidence>
<dbReference type="EMBL" id="MFVZ01000016">
    <property type="protein sequence ID" value="OGJ07262.1"/>
    <property type="molecule type" value="Genomic_DNA"/>
</dbReference>
<reference evidence="1 2" key="1">
    <citation type="journal article" date="2016" name="Nat. Commun.">
        <title>Thousands of microbial genomes shed light on interconnected biogeochemical processes in an aquifer system.</title>
        <authorList>
            <person name="Anantharaman K."/>
            <person name="Brown C.T."/>
            <person name="Hug L.A."/>
            <person name="Sharon I."/>
            <person name="Castelle C.J."/>
            <person name="Probst A.J."/>
            <person name="Thomas B.C."/>
            <person name="Singh A."/>
            <person name="Wilkins M.J."/>
            <person name="Karaoz U."/>
            <person name="Brodie E.L."/>
            <person name="Williams K.H."/>
            <person name="Hubbard S.S."/>
            <person name="Banfield J.F."/>
        </authorList>
    </citation>
    <scope>NUCLEOTIDE SEQUENCE [LARGE SCALE GENOMIC DNA]</scope>
</reference>
<name>A0A1F6YLN4_9BACT</name>
<comment type="caution">
    <text evidence="1">The sequence shown here is derived from an EMBL/GenBank/DDBJ whole genome shotgun (WGS) entry which is preliminary data.</text>
</comment>
<dbReference type="Proteomes" id="UP000178138">
    <property type="component" value="Unassembled WGS sequence"/>
</dbReference>
<evidence type="ECO:0000313" key="2">
    <source>
        <dbReference type="Proteomes" id="UP000178138"/>
    </source>
</evidence>
<proteinExistence type="predicted"/>
<protein>
    <submittedName>
        <fullName evidence="1">Uncharacterized protein</fullName>
    </submittedName>
</protein>
<sequence>MSTPPTPPAEENKKGKENFWFLLPRPKGADEARRLVLARISLVKSSDFVQETQQKIYFFFLMQALIKAVKSG</sequence>
<dbReference type="AlphaFoldDB" id="A0A1F6YLN4"/>